<dbReference type="PRINTS" id="PR00385">
    <property type="entry name" value="P450"/>
</dbReference>
<evidence type="ECO:0000256" key="5">
    <source>
        <dbReference type="ARBA" id="ARBA00022723"/>
    </source>
</evidence>
<dbReference type="InterPro" id="IPR017972">
    <property type="entry name" value="Cyt_P450_CS"/>
</dbReference>
<dbReference type="InterPro" id="IPR036396">
    <property type="entry name" value="Cyt_P450_sf"/>
</dbReference>
<organism evidence="12 13">
    <name type="scientific">Taeniopygia guttata</name>
    <name type="common">Zebra finch</name>
    <name type="synonym">Poephila guttata</name>
    <dbReference type="NCBI Taxonomy" id="59729"/>
    <lineage>
        <taxon>Eukaryota</taxon>
        <taxon>Metazoa</taxon>
        <taxon>Chordata</taxon>
        <taxon>Craniata</taxon>
        <taxon>Vertebrata</taxon>
        <taxon>Euteleostomi</taxon>
        <taxon>Archelosauria</taxon>
        <taxon>Archosauria</taxon>
        <taxon>Dinosauria</taxon>
        <taxon>Saurischia</taxon>
        <taxon>Theropoda</taxon>
        <taxon>Coelurosauria</taxon>
        <taxon>Aves</taxon>
        <taxon>Neognathae</taxon>
        <taxon>Neoaves</taxon>
        <taxon>Telluraves</taxon>
        <taxon>Australaves</taxon>
        <taxon>Passeriformes</taxon>
        <taxon>Passeroidea</taxon>
        <taxon>Estrildidae</taxon>
        <taxon>Estrildinae</taxon>
        <taxon>Taeniopygia</taxon>
    </lineage>
</organism>
<evidence type="ECO:0000256" key="8">
    <source>
        <dbReference type="ARBA" id="ARBA00023033"/>
    </source>
</evidence>
<evidence type="ECO:0000256" key="10">
    <source>
        <dbReference type="RuleBase" id="RU000461"/>
    </source>
</evidence>
<keyword evidence="13" id="KW-1185">Reference proteome</keyword>
<evidence type="ECO:0000256" key="11">
    <source>
        <dbReference type="SAM" id="Phobius"/>
    </source>
</evidence>
<comment type="similarity">
    <text evidence="2 10">Belongs to the cytochrome P450 family.</text>
</comment>
<dbReference type="GO" id="GO:0005506">
    <property type="term" value="F:iron ion binding"/>
    <property type="evidence" value="ECO:0007669"/>
    <property type="project" value="InterPro"/>
</dbReference>
<reference evidence="12 13" key="1">
    <citation type="journal article" date="2010" name="Nature">
        <title>The genome of a songbird.</title>
        <authorList>
            <person name="Warren W.C."/>
            <person name="Clayton D.F."/>
            <person name="Ellegren H."/>
            <person name="Arnold A.P."/>
            <person name="Hillier L.W."/>
            <person name="Kunstner A."/>
            <person name="Searle S."/>
            <person name="White S."/>
            <person name="Vilella A.J."/>
            <person name="Fairley S."/>
            <person name="Heger A."/>
            <person name="Kong L."/>
            <person name="Ponting C.P."/>
            <person name="Jarvis E.D."/>
            <person name="Mello C.V."/>
            <person name="Minx P."/>
            <person name="Lovell P."/>
            <person name="Velho T.A."/>
            <person name="Ferris M."/>
            <person name="Balakrishnan C.N."/>
            <person name="Sinha S."/>
            <person name="Blatti C."/>
            <person name="London S.E."/>
            <person name="Li Y."/>
            <person name="Lin Y.C."/>
            <person name="George J."/>
            <person name="Sweedler J."/>
            <person name="Southey B."/>
            <person name="Gunaratne P."/>
            <person name="Watson M."/>
            <person name="Nam K."/>
            <person name="Backstrom N."/>
            <person name="Smeds L."/>
            <person name="Nabholz B."/>
            <person name="Itoh Y."/>
            <person name="Whitney O."/>
            <person name="Pfenning A.R."/>
            <person name="Howard J."/>
            <person name="Volker M."/>
            <person name="Skinner B.M."/>
            <person name="Griffin D.K."/>
            <person name="Ye L."/>
            <person name="McLaren W.M."/>
            <person name="Flicek P."/>
            <person name="Quesada V."/>
            <person name="Velasco G."/>
            <person name="Lopez-Otin C."/>
            <person name="Puente X.S."/>
            <person name="Olender T."/>
            <person name="Lancet D."/>
            <person name="Smit A.F."/>
            <person name="Hubley R."/>
            <person name="Konkel M.K."/>
            <person name="Walker J.A."/>
            <person name="Batzer M.A."/>
            <person name="Gu W."/>
            <person name="Pollock D.D."/>
            <person name="Chen L."/>
            <person name="Cheng Z."/>
            <person name="Eichler E.E."/>
            <person name="Stapley J."/>
            <person name="Slate J."/>
            <person name="Ekblom R."/>
            <person name="Birkhead T."/>
            <person name="Burke T."/>
            <person name="Burt D."/>
            <person name="Scharff C."/>
            <person name="Adam I."/>
            <person name="Richard H."/>
            <person name="Sultan M."/>
            <person name="Soldatov A."/>
            <person name="Lehrach H."/>
            <person name="Edwards S.V."/>
            <person name="Yang S.P."/>
            <person name="Li X."/>
            <person name="Graves T."/>
            <person name="Fulton L."/>
            <person name="Nelson J."/>
            <person name="Chinwalla A."/>
            <person name="Hou S."/>
            <person name="Mardis E.R."/>
            <person name="Wilson R.K."/>
        </authorList>
    </citation>
    <scope>NUCLEOTIDE SEQUENCE [LARGE SCALE GENOMIC DNA]</scope>
</reference>
<evidence type="ECO:0000313" key="13">
    <source>
        <dbReference type="Proteomes" id="UP000007754"/>
    </source>
</evidence>
<keyword evidence="11" id="KW-0472">Membrane</keyword>
<dbReference type="InterPro" id="IPR002401">
    <property type="entry name" value="Cyt_P450_E_grp-I"/>
</dbReference>
<evidence type="ECO:0000313" key="12">
    <source>
        <dbReference type="Ensembl" id="ENSTGUP00000008180.2"/>
    </source>
</evidence>
<comment type="cofactor">
    <cofactor evidence="1 9">
        <name>heme</name>
        <dbReference type="ChEBI" id="CHEBI:30413"/>
    </cofactor>
</comment>
<keyword evidence="5 9" id="KW-0479">Metal-binding</keyword>
<dbReference type="InterPro" id="IPR001128">
    <property type="entry name" value="Cyt_P450"/>
</dbReference>
<evidence type="ECO:0000256" key="2">
    <source>
        <dbReference type="ARBA" id="ARBA00010617"/>
    </source>
</evidence>
<dbReference type="PRINTS" id="PR00463">
    <property type="entry name" value="EP450I"/>
</dbReference>
<dbReference type="Pfam" id="PF00067">
    <property type="entry name" value="p450"/>
    <property type="match status" value="1"/>
</dbReference>
<evidence type="ECO:0000256" key="7">
    <source>
        <dbReference type="ARBA" id="ARBA00023004"/>
    </source>
</evidence>
<reference evidence="12" key="3">
    <citation type="submission" date="2025-09" db="UniProtKB">
        <authorList>
            <consortium name="Ensembl"/>
        </authorList>
    </citation>
    <scope>IDENTIFICATION</scope>
</reference>
<dbReference type="PROSITE" id="PS00086">
    <property type="entry name" value="CYTOCHROME_P450"/>
    <property type="match status" value="1"/>
</dbReference>
<evidence type="ECO:0000256" key="4">
    <source>
        <dbReference type="ARBA" id="ARBA00022617"/>
    </source>
</evidence>
<keyword evidence="8 10" id="KW-0503">Monooxygenase</keyword>
<evidence type="ECO:0000256" key="1">
    <source>
        <dbReference type="ARBA" id="ARBA00001971"/>
    </source>
</evidence>
<feature type="transmembrane region" description="Helical" evidence="11">
    <location>
        <begin position="12"/>
        <end position="30"/>
    </location>
</feature>
<dbReference type="GO" id="GO:0008395">
    <property type="term" value="F:steroid hydroxylase activity"/>
    <property type="evidence" value="ECO:0007669"/>
    <property type="project" value="TreeGrafter"/>
</dbReference>
<reference evidence="12" key="2">
    <citation type="submission" date="2025-08" db="UniProtKB">
        <authorList>
            <consortium name="Ensembl"/>
        </authorList>
    </citation>
    <scope>IDENTIFICATION</scope>
</reference>
<dbReference type="GO" id="GO:0020037">
    <property type="term" value="F:heme binding"/>
    <property type="evidence" value="ECO:0007669"/>
    <property type="project" value="InterPro"/>
</dbReference>
<accession>H0ZC71</accession>
<dbReference type="Gene3D" id="1.10.630.10">
    <property type="entry name" value="Cytochrome P450"/>
    <property type="match status" value="2"/>
</dbReference>
<dbReference type="OMA" id="WALESWA"/>
<dbReference type="GeneTree" id="ENSGT00950000182958"/>
<dbReference type="Ensembl" id="ENSTGUT00000008265.2">
    <property type="protein sequence ID" value="ENSTGUP00000008180.2"/>
    <property type="gene ID" value="ENSTGUG00000007903.2"/>
</dbReference>
<name>H0ZC71_TAEGU</name>
<evidence type="ECO:0000256" key="9">
    <source>
        <dbReference type="PIRSR" id="PIRSR602401-1"/>
    </source>
</evidence>
<sequence>MPLLPSLSPVTWLLLVAFLCLVVLYGIWPYQTFKKLGIPGPRPLPFVGTFLEYRHGVHNFDQKCFEKYGKIWGSGNSTDSPSAAVVCHPFSKLTKPEKGQNHTLPGGPSGESICVPEGSVVQTSSCTEAMSCEWSRCLSKGLVLDKVFLLLTHIFSASVSPQDRVDFLQLMIESQNSHDGSKSAETSLDKTLSDEEVLAQALIFVFAGYETTSSTLSYIAYNLATHPDVQQRLQDEVDAHLPNKASPTYNAIIQMEYLDMVVSESIRLYPTGGRLERVCKKTVELNGVTIPEGMVVLIPAFVLHRDPQYWPEPDEFRPERFSKESKEGIDPYTFLPFGAGPRNCIGMRFALLVVKVAVVVLLQNFSFRPCKDTPIPLDLDSKGFMQPKKPIVLKMVPRAQADLKK</sequence>
<dbReference type="AlphaFoldDB" id="H0ZC71"/>
<keyword evidence="4 9" id="KW-0349">Heme</keyword>
<dbReference type="InterPro" id="IPR050705">
    <property type="entry name" value="Cytochrome_P450_3A"/>
</dbReference>
<dbReference type="PANTHER" id="PTHR24302:SF42">
    <property type="entry name" value="CYTOCHROME P450 FAMILY 3 SUBFAMILY A MEMBER 4"/>
    <property type="match status" value="1"/>
</dbReference>
<evidence type="ECO:0000256" key="6">
    <source>
        <dbReference type="ARBA" id="ARBA00023002"/>
    </source>
</evidence>
<keyword evidence="6 10" id="KW-0560">Oxidoreductase</keyword>
<proteinExistence type="inferred from homology"/>
<dbReference type="HOGENOM" id="CLU_001570_5_7_1"/>
<protein>
    <recommendedName>
        <fullName evidence="3">unspecific monooxygenase</fullName>
        <ecNumber evidence="3">1.14.14.1</ecNumber>
    </recommendedName>
</protein>
<dbReference type="EC" id="1.14.14.1" evidence="3"/>
<evidence type="ECO:0000256" key="3">
    <source>
        <dbReference type="ARBA" id="ARBA00012109"/>
    </source>
</evidence>
<dbReference type="Proteomes" id="UP000007754">
    <property type="component" value="Chromosome 14"/>
</dbReference>
<dbReference type="InParanoid" id="H0ZC71"/>
<keyword evidence="11" id="KW-0812">Transmembrane</keyword>
<dbReference type="SUPFAM" id="SSF48264">
    <property type="entry name" value="Cytochrome P450"/>
    <property type="match status" value="2"/>
</dbReference>
<keyword evidence="7 9" id="KW-0408">Iron</keyword>
<dbReference type="GO" id="GO:0016712">
    <property type="term" value="F:oxidoreductase activity, acting on paired donors, with incorporation or reduction of molecular oxygen, reduced flavin or flavoprotein as one donor, and incorporation of one atom of oxygen"/>
    <property type="evidence" value="ECO:0007669"/>
    <property type="project" value="UniProtKB-EC"/>
</dbReference>
<feature type="binding site" description="axial binding residue" evidence="9">
    <location>
        <position position="344"/>
    </location>
    <ligand>
        <name>heme</name>
        <dbReference type="ChEBI" id="CHEBI:30413"/>
    </ligand>
    <ligandPart>
        <name>Fe</name>
        <dbReference type="ChEBI" id="CHEBI:18248"/>
    </ligandPart>
</feature>
<keyword evidence="11" id="KW-1133">Transmembrane helix</keyword>
<dbReference type="FunFam" id="1.10.630.10:FF:000182">
    <property type="entry name" value="Cytochrome P450 3A4"/>
    <property type="match status" value="1"/>
</dbReference>
<dbReference type="STRING" id="59729.ENSTGUP00000008180"/>
<dbReference type="PANTHER" id="PTHR24302">
    <property type="entry name" value="CYTOCHROME P450 FAMILY 3"/>
    <property type="match status" value="1"/>
</dbReference>